<dbReference type="GO" id="GO:1990745">
    <property type="term" value="C:EARP complex"/>
    <property type="evidence" value="ECO:0007669"/>
    <property type="project" value="TreeGrafter"/>
</dbReference>
<dbReference type="STRING" id="658196.A0A397SLX2"/>
<dbReference type="GO" id="GO:0015031">
    <property type="term" value="P:protein transport"/>
    <property type="evidence" value="ECO:0007669"/>
    <property type="project" value="UniProtKB-UniRule"/>
</dbReference>
<dbReference type="GO" id="GO:0042147">
    <property type="term" value="P:retrograde transport, endosome to Golgi"/>
    <property type="evidence" value="ECO:0007669"/>
    <property type="project" value="UniProtKB-UniRule"/>
</dbReference>
<evidence type="ECO:0000256" key="3">
    <source>
        <dbReference type="RuleBase" id="RU368010"/>
    </source>
</evidence>
<dbReference type="SUPFAM" id="SSF74788">
    <property type="entry name" value="Cullin repeat-like"/>
    <property type="match status" value="1"/>
</dbReference>
<evidence type="ECO:0000256" key="5">
    <source>
        <dbReference type="SAM" id="MobiDB-lite"/>
    </source>
</evidence>
<dbReference type="PANTHER" id="PTHR15954">
    <property type="entry name" value="VACUOLAR PROTEIN SORTING-ASSOCIATED PROTEIN 51 HOMOLOG"/>
    <property type="match status" value="1"/>
</dbReference>
<keyword evidence="6" id="KW-1133">Transmembrane helix</keyword>
<evidence type="ECO:0000313" key="7">
    <source>
        <dbReference type="EMBL" id="RIA83584.1"/>
    </source>
</evidence>
<evidence type="ECO:0000313" key="8">
    <source>
        <dbReference type="Proteomes" id="UP000265703"/>
    </source>
</evidence>
<keyword evidence="2 4" id="KW-0175">Coiled coil</keyword>
<accession>A0A397SLX2</accession>
<comment type="subunit">
    <text evidence="3">Component of the Golgi-associated retrograde protein (GARP) complex.</text>
</comment>
<feature type="compositionally biased region" description="Polar residues" evidence="5">
    <location>
        <begin position="12"/>
        <end position="22"/>
    </location>
</feature>
<proteinExistence type="inferred from homology"/>
<keyword evidence="6" id="KW-0812">Transmembrane</keyword>
<evidence type="ECO:0000256" key="2">
    <source>
        <dbReference type="ARBA" id="ARBA00023054"/>
    </source>
</evidence>
<evidence type="ECO:0000256" key="6">
    <source>
        <dbReference type="SAM" id="Phobius"/>
    </source>
</evidence>
<comment type="similarity">
    <text evidence="1 3">Belongs to the VPS51 family.</text>
</comment>
<keyword evidence="8" id="KW-1185">Reference proteome</keyword>
<dbReference type="InterPro" id="IPR014812">
    <property type="entry name" value="Vps51"/>
</dbReference>
<dbReference type="PANTHER" id="PTHR15954:SF4">
    <property type="entry name" value="VACUOLAR PROTEIN SORTING-ASSOCIATED PROTEIN 51 HOMOLOG"/>
    <property type="match status" value="1"/>
</dbReference>
<dbReference type="InterPro" id="IPR016159">
    <property type="entry name" value="Cullin_repeat-like_dom_sf"/>
</dbReference>
<dbReference type="GO" id="GO:0032456">
    <property type="term" value="P:endocytic recycling"/>
    <property type="evidence" value="ECO:0007669"/>
    <property type="project" value="TreeGrafter"/>
</dbReference>
<keyword evidence="3" id="KW-0333">Golgi apparatus</keyword>
<protein>
    <recommendedName>
        <fullName evidence="3">Vacuolar protein sorting-associated protein 51 homolog</fullName>
    </recommendedName>
</protein>
<dbReference type="GO" id="GO:0007030">
    <property type="term" value="P:Golgi organization"/>
    <property type="evidence" value="ECO:0007669"/>
    <property type="project" value="UniProtKB-UniRule"/>
</dbReference>
<feature type="compositionally biased region" description="Low complexity" evidence="5">
    <location>
        <begin position="1"/>
        <end position="11"/>
    </location>
</feature>
<organism evidence="7 8">
    <name type="scientific">Glomus cerebriforme</name>
    <dbReference type="NCBI Taxonomy" id="658196"/>
    <lineage>
        <taxon>Eukaryota</taxon>
        <taxon>Fungi</taxon>
        <taxon>Fungi incertae sedis</taxon>
        <taxon>Mucoromycota</taxon>
        <taxon>Glomeromycotina</taxon>
        <taxon>Glomeromycetes</taxon>
        <taxon>Glomerales</taxon>
        <taxon>Glomeraceae</taxon>
        <taxon>Glomus</taxon>
    </lineage>
</organism>
<evidence type="ECO:0000256" key="1">
    <source>
        <dbReference type="ARBA" id="ARBA00006080"/>
    </source>
</evidence>
<dbReference type="GO" id="GO:0000938">
    <property type="term" value="C:GARP complex"/>
    <property type="evidence" value="ECO:0007669"/>
    <property type="project" value="UniProtKB-UniRule"/>
</dbReference>
<sequence>MATSATSPTSPNSQEQSTSASMHVTPHITLTLPRKGRAKQLLKEFYGLPDGKKADPLDIDFSAFEANKYIDNMLAEKHLSELMQRDNDLSTEIRQLDGDMKTLVYENYSKFISATDTIRKMKSNVENMESEMDQLSQSINNISNVTSSVNSALGLKRDKIRQLTGVHDLLKKIQFIFELPTRLKHCLDQESYAQAVRYYAKTSKLLEHYRSLSVFSSIEMECKEIMDKVTKRIRENMTNKNATGSEITDCMTLLIILKEPPQQLAKEYLELQKNFLTNLLNTTIEEMSSLSLESSQDNQLKSDNSDHKKEPSSPISSKKRAKNKLSFLNQKFLKELNKFVESFNGFFLTPPREIREAKSPGKAPVKSPGKSPRSAGSDILRVVTANMDSDARDITRQDFLEFVDVIAKEYFNIVDSLLEFPEKITNLNPSTHLQLLNDLYYATLSCNSLCTVAKFEDRVNEVIAAWEIKFAKSLFGIAEKKLMEKFTKYAEKVLKKDSETSPIPQIQDLQSFILDMETTFADYLTGDCLRLLEECIKSETPMIQKKGGIDRLLKRFQTQFKEFWHSIAQSSSNYVASVHPIPITQNPTQSPPPPIIALMMSRILLDFGEIIVIQVYMTFSNILYNQRNNYKHGLGVEIYNGLGERHTIAKELAHDVREIVGICKDIAQRVLERYVEVKGNQISSKIINIYIPNSIQKQDEKMDKSSVPEKVTPIWSEIITDLVYIEKEVVMLYGGPAEEEGNKEAENLVEKRLNPFLQPGTSSNAGGGDKSLLSPGTALVKSPYAHSNSSYSSISSTRSRTSPNPFTSSVQLTSHIDKLFSDRIEIYGIVEMSVVGIMMGIIKILLKTWIEMIRLNTLTNRSFQQLQVDSEYMRIKLWRFIEDERMMNTMLQELASSAFKRCAEDPLPLVYADIEMIVTGSVSY</sequence>
<keyword evidence="3" id="KW-0653">Protein transport</keyword>
<gene>
    <name evidence="7" type="ORF">C1645_785985</name>
</gene>
<feature type="transmembrane region" description="Helical" evidence="6">
    <location>
        <begin position="826"/>
        <end position="846"/>
    </location>
</feature>
<keyword evidence="6" id="KW-0472">Membrane</keyword>
<feature type="coiled-coil region" evidence="4">
    <location>
        <begin position="118"/>
        <end position="145"/>
    </location>
</feature>
<dbReference type="OrthoDB" id="203678at2759"/>
<comment type="caution">
    <text evidence="7">The sequence shown here is derived from an EMBL/GenBank/DDBJ whole genome shotgun (WGS) entry which is preliminary data.</text>
</comment>
<feature type="region of interest" description="Disordered" evidence="5">
    <location>
        <begin position="357"/>
        <end position="376"/>
    </location>
</feature>
<name>A0A397SLX2_9GLOM</name>
<dbReference type="GO" id="GO:0016020">
    <property type="term" value="C:membrane"/>
    <property type="evidence" value="ECO:0007669"/>
    <property type="project" value="TreeGrafter"/>
</dbReference>
<dbReference type="AlphaFoldDB" id="A0A397SLX2"/>
<reference evidence="7 8" key="1">
    <citation type="submission" date="2018-06" db="EMBL/GenBank/DDBJ databases">
        <title>Comparative genomics reveals the genomic features of Rhizophagus irregularis, R. cerebriforme, R. diaphanum and Gigaspora rosea, and their symbiotic lifestyle signature.</title>
        <authorList>
            <person name="Morin E."/>
            <person name="San Clemente H."/>
            <person name="Chen E.C.H."/>
            <person name="De La Providencia I."/>
            <person name="Hainaut M."/>
            <person name="Kuo A."/>
            <person name="Kohler A."/>
            <person name="Murat C."/>
            <person name="Tang N."/>
            <person name="Roy S."/>
            <person name="Loubradou J."/>
            <person name="Henrissat B."/>
            <person name="Grigoriev I.V."/>
            <person name="Corradi N."/>
            <person name="Roux C."/>
            <person name="Martin F.M."/>
        </authorList>
    </citation>
    <scope>NUCLEOTIDE SEQUENCE [LARGE SCALE GENOMIC DNA]</scope>
    <source>
        <strain evidence="7 8">DAOM 227022</strain>
    </source>
</reference>
<comment type="function">
    <text evidence="3">Acts as component of the GARP complex that is involved in retrograde transport from early and late endosomes to the trans-Golgi network (TGN).</text>
</comment>
<dbReference type="GO" id="GO:0005829">
    <property type="term" value="C:cytosol"/>
    <property type="evidence" value="ECO:0007669"/>
    <property type="project" value="GOC"/>
</dbReference>
<evidence type="ECO:0000256" key="4">
    <source>
        <dbReference type="SAM" id="Coils"/>
    </source>
</evidence>
<dbReference type="Proteomes" id="UP000265703">
    <property type="component" value="Unassembled WGS sequence"/>
</dbReference>
<feature type="region of interest" description="Disordered" evidence="5">
    <location>
        <begin position="787"/>
        <end position="807"/>
    </location>
</feature>
<feature type="region of interest" description="Disordered" evidence="5">
    <location>
        <begin position="1"/>
        <end position="24"/>
    </location>
</feature>
<dbReference type="Pfam" id="PF08700">
    <property type="entry name" value="VPS51_Exo84_N"/>
    <property type="match status" value="1"/>
</dbReference>
<dbReference type="GO" id="GO:0006869">
    <property type="term" value="P:lipid transport"/>
    <property type="evidence" value="ECO:0007669"/>
    <property type="project" value="UniProtKB-UniRule"/>
</dbReference>
<dbReference type="GO" id="GO:0048193">
    <property type="term" value="P:Golgi vesicle transport"/>
    <property type="evidence" value="ECO:0007669"/>
    <property type="project" value="TreeGrafter"/>
</dbReference>
<keyword evidence="3" id="KW-0813">Transport</keyword>
<feature type="region of interest" description="Disordered" evidence="5">
    <location>
        <begin position="290"/>
        <end position="321"/>
    </location>
</feature>
<keyword evidence="3" id="KW-0445">Lipid transport</keyword>
<dbReference type="EMBL" id="QKYT01000559">
    <property type="protein sequence ID" value="RIA83584.1"/>
    <property type="molecule type" value="Genomic_DNA"/>
</dbReference>
<comment type="subcellular location">
    <subcellularLocation>
        <location evidence="3">Golgi apparatus</location>
        <location evidence="3">trans-Golgi network</location>
    </subcellularLocation>
</comment>